<keyword evidence="6" id="KW-1185">Reference proteome</keyword>
<dbReference type="InterPro" id="IPR001714">
    <property type="entry name" value="Pept_M24_MAP"/>
</dbReference>
<dbReference type="Pfam" id="PF00557">
    <property type="entry name" value="Peptidase_M24"/>
    <property type="match status" value="1"/>
</dbReference>
<dbReference type="InterPro" id="IPR050659">
    <property type="entry name" value="Peptidase_M24B"/>
</dbReference>
<evidence type="ECO:0000259" key="4">
    <source>
        <dbReference type="Pfam" id="PF01321"/>
    </source>
</evidence>
<dbReference type="InterPro" id="IPR000994">
    <property type="entry name" value="Pept_M24"/>
</dbReference>
<dbReference type="PROSITE" id="PS00491">
    <property type="entry name" value="PROLINE_PEPTIDASE"/>
    <property type="match status" value="1"/>
</dbReference>
<dbReference type="InterPro" id="IPR000587">
    <property type="entry name" value="Creatinase_N"/>
</dbReference>
<protein>
    <submittedName>
        <fullName evidence="5">Aminopeptidase P family protein</fullName>
    </submittedName>
</protein>
<keyword evidence="1" id="KW-0479">Metal-binding</keyword>
<dbReference type="GO" id="GO:0008235">
    <property type="term" value="F:metalloexopeptidase activity"/>
    <property type="evidence" value="ECO:0007669"/>
    <property type="project" value="UniProtKB-ARBA"/>
</dbReference>
<feature type="domain" description="Peptidase M24" evidence="3">
    <location>
        <begin position="149"/>
        <end position="349"/>
    </location>
</feature>
<dbReference type="Pfam" id="PF01321">
    <property type="entry name" value="Creatinase_N"/>
    <property type="match status" value="1"/>
</dbReference>
<dbReference type="EMBL" id="CP035281">
    <property type="protein sequence ID" value="QAT42940.1"/>
    <property type="molecule type" value="Genomic_DNA"/>
</dbReference>
<dbReference type="PANTHER" id="PTHR46112">
    <property type="entry name" value="AMINOPEPTIDASE"/>
    <property type="match status" value="1"/>
</dbReference>
<sequence length="367" mass="41280">MTGLGGNKRMEERIKKRSKKAVVDFKRYGIHALLLTKEADIQYMTGIPGEDCMVLLTENKRYIITDFRYVEAVSVLQPEFEVVVTKKGYEWIDFLRDMSLENIGVQDEHLTLSSYNELCMVLPKEKIISATGLVESIRLIKDEVEIGWIRQAEEIGDLAFKHILEFLRPGISEKRVALEIEHEMKLNGADGFSFSTICVSGINSSRPHGIPSDKLLEDGDFLTMDYGCIYNGYCSDMTRTVAIGHANDEMVQIYNTVLKAQLYACEHLKAGMHVKEGDALARRIIEEAGFGEYFGHGLGHGVGLEIHEEPFLSFRGQHVLEENMTVTIEPGIYLPGRFGVRIEDLAVITSSGIENLTHSGKELMIIK</sequence>
<feature type="domain" description="Creatinase N-terminal" evidence="4">
    <location>
        <begin position="17"/>
        <end position="140"/>
    </location>
</feature>
<dbReference type="GO" id="GO:0046872">
    <property type="term" value="F:metal ion binding"/>
    <property type="evidence" value="ECO:0007669"/>
    <property type="project" value="UniProtKB-KW"/>
</dbReference>
<dbReference type="Gene3D" id="3.90.230.10">
    <property type="entry name" value="Creatinase/methionine aminopeptidase superfamily"/>
    <property type="match status" value="1"/>
</dbReference>
<dbReference type="InterPro" id="IPR029149">
    <property type="entry name" value="Creatin/AminoP/Spt16_N"/>
</dbReference>
<dbReference type="SUPFAM" id="SSF53092">
    <property type="entry name" value="Creatinase/prolidase N-terminal domain"/>
    <property type="match status" value="1"/>
</dbReference>
<accession>A0A410PVL1</accession>
<dbReference type="InterPro" id="IPR036005">
    <property type="entry name" value="Creatinase/aminopeptidase-like"/>
</dbReference>
<keyword evidence="5" id="KW-0031">Aminopeptidase</keyword>
<dbReference type="KEGG" id="amij:EQM06_06655"/>
<evidence type="ECO:0000256" key="1">
    <source>
        <dbReference type="ARBA" id="ARBA00022723"/>
    </source>
</evidence>
<dbReference type="SUPFAM" id="SSF55920">
    <property type="entry name" value="Creatinase/aminopeptidase"/>
    <property type="match status" value="1"/>
</dbReference>
<dbReference type="InterPro" id="IPR001131">
    <property type="entry name" value="Peptidase_M24B_aminopep-P_CS"/>
</dbReference>
<organism evidence="5 6">
    <name type="scientific">Aminipila luticellarii</name>
    <dbReference type="NCBI Taxonomy" id="2507160"/>
    <lineage>
        <taxon>Bacteria</taxon>
        <taxon>Bacillati</taxon>
        <taxon>Bacillota</taxon>
        <taxon>Clostridia</taxon>
        <taxon>Peptostreptococcales</taxon>
        <taxon>Anaerovoracaceae</taxon>
        <taxon>Aminipila</taxon>
    </lineage>
</organism>
<dbReference type="PANTHER" id="PTHR46112:SF3">
    <property type="entry name" value="AMINOPEPTIDASE YPDF"/>
    <property type="match status" value="1"/>
</dbReference>
<evidence type="ECO:0000259" key="3">
    <source>
        <dbReference type="Pfam" id="PF00557"/>
    </source>
</evidence>
<name>A0A410PVL1_9FIRM</name>
<evidence type="ECO:0000256" key="2">
    <source>
        <dbReference type="ARBA" id="ARBA00022801"/>
    </source>
</evidence>
<evidence type="ECO:0000313" key="5">
    <source>
        <dbReference type="EMBL" id="QAT42940.1"/>
    </source>
</evidence>
<dbReference type="PRINTS" id="PR00599">
    <property type="entry name" value="MAPEPTIDASE"/>
</dbReference>
<proteinExistence type="predicted"/>
<dbReference type="GO" id="GO:0004177">
    <property type="term" value="F:aminopeptidase activity"/>
    <property type="evidence" value="ECO:0007669"/>
    <property type="project" value="UniProtKB-KW"/>
</dbReference>
<dbReference type="OrthoDB" id="9806388at2"/>
<evidence type="ECO:0000313" key="6">
    <source>
        <dbReference type="Proteomes" id="UP000287601"/>
    </source>
</evidence>
<dbReference type="Proteomes" id="UP000287601">
    <property type="component" value="Chromosome"/>
</dbReference>
<keyword evidence="2" id="KW-0378">Hydrolase</keyword>
<reference evidence="5 6" key="1">
    <citation type="submission" date="2019-01" db="EMBL/GenBank/DDBJ databases">
        <title>Draft genomes of a novel of Aminipila strains.</title>
        <authorList>
            <person name="Ma S."/>
        </authorList>
    </citation>
    <scope>NUCLEOTIDE SEQUENCE [LARGE SCALE GENOMIC DNA]</scope>
    <source>
        <strain evidence="6">JN-39</strain>
    </source>
</reference>
<dbReference type="CDD" id="cd01092">
    <property type="entry name" value="APP-like"/>
    <property type="match status" value="1"/>
</dbReference>
<dbReference type="Gene3D" id="3.40.350.10">
    <property type="entry name" value="Creatinase/prolidase N-terminal domain"/>
    <property type="match status" value="1"/>
</dbReference>
<gene>
    <name evidence="5" type="ORF">EQM06_06655</name>
</gene>
<dbReference type="AlphaFoldDB" id="A0A410PVL1"/>
<keyword evidence="5" id="KW-0645">Protease</keyword>